<dbReference type="PANTHER" id="PTHR47595:SF1">
    <property type="entry name" value="MYB_SANT-LIKE DNA-BINDING DOMAIN-CONTAINING PROTEIN"/>
    <property type="match status" value="1"/>
</dbReference>
<dbReference type="PANTHER" id="PTHR47595">
    <property type="entry name" value="HEAT SHOCK 70 KDA PROTEIN 14"/>
    <property type="match status" value="1"/>
</dbReference>
<evidence type="ECO:0000256" key="1">
    <source>
        <dbReference type="SAM" id="MobiDB-lite"/>
    </source>
</evidence>
<evidence type="ECO:0000313" key="4">
    <source>
        <dbReference type="Proteomes" id="UP000031443"/>
    </source>
</evidence>
<evidence type="ECO:0000259" key="2">
    <source>
        <dbReference type="Pfam" id="PF13837"/>
    </source>
</evidence>
<keyword evidence="4" id="KW-1185">Reference proteome</keyword>
<dbReference type="Gene3D" id="1.10.10.60">
    <property type="entry name" value="Homeodomain-like"/>
    <property type="match status" value="1"/>
</dbReference>
<feature type="compositionally biased region" description="Polar residues" evidence="1">
    <location>
        <begin position="148"/>
        <end position="162"/>
    </location>
</feature>
<dbReference type="AlphaFoldDB" id="M7BUI0"/>
<feature type="region of interest" description="Disordered" evidence="1">
    <location>
        <begin position="148"/>
        <end position="168"/>
    </location>
</feature>
<sequence>MDVTALDSTFNSTAFQPGTQEKPQELLNFISCSISVESSPPQLTMPAQGHKHDPAWSIPEILDLIAVWGEDSVQAERQTIRRKADIYAKIAQRPGDKGYTRDTPQCHVKIKALRQVYQKTREQNSRSGSEPQTWHFYEQLHVILGGDPTSTPILSVDTSQGPQVAMGNNEEDIVDEEEEEEEENAQQASGGSILPDSQDLFLTLEPIPSQDLLLRDCDAATLSVGAFSTPARRLSQIRRRKKRTREDNVL</sequence>
<gene>
    <name evidence="3" type="ORF">UY3_03309</name>
</gene>
<evidence type="ECO:0000313" key="3">
    <source>
        <dbReference type="EMBL" id="EMP39470.1"/>
    </source>
</evidence>
<reference evidence="4" key="1">
    <citation type="journal article" date="2013" name="Nat. Genet.">
        <title>The draft genomes of soft-shell turtle and green sea turtle yield insights into the development and evolution of the turtle-specific body plan.</title>
        <authorList>
            <person name="Wang Z."/>
            <person name="Pascual-Anaya J."/>
            <person name="Zadissa A."/>
            <person name="Li W."/>
            <person name="Niimura Y."/>
            <person name="Huang Z."/>
            <person name="Li C."/>
            <person name="White S."/>
            <person name="Xiong Z."/>
            <person name="Fang D."/>
            <person name="Wang B."/>
            <person name="Ming Y."/>
            <person name="Chen Y."/>
            <person name="Zheng Y."/>
            <person name="Kuraku S."/>
            <person name="Pignatelli M."/>
            <person name="Herrero J."/>
            <person name="Beal K."/>
            <person name="Nozawa M."/>
            <person name="Li Q."/>
            <person name="Wang J."/>
            <person name="Zhang H."/>
            <person name="Yu L."/>
            <person name="Shigenobu S."/>
            <person name="Wang J."/>
            <person name="Liu J."/>
            <person name="Flicek P."/>
            <person name="Searle S."/>
            <person name="Wang J."/>
            <person name="Kuratani S."/>
            <person name="Yin Y."/>
            <person name="Aken B."/>
            <person name="Zhang G."/>
            <person name="Irie N."/>
        </authorList>
    </citation>
    <scope>NUCLEOTIDE SEQUENCE [LARGE SCALE GENOMIC DNA]</scope>
</reference>
<dbReference type="Pfam" id="PF13837">
    <property type="entry name" value="Myb_DNA-bind_4"/>
    <property type="match status" value="1"/>
</dbReference>
<name>M7BUI0_CHEMY</name>
<dbReference type="EMBL" id="KB516473">
    <property type="protein sequence ID" value="EMP39470.1"/>
    <property type="molecule type" value="Genomic_DNA"/>
</dbReference>
<feature type="domain" description="Myb/SANT-like DNA-binding" evidence="2">
    <location>
        <begin position="55"/>
        <end position="141"/>
    </location>
</feature>
<protein>
    <submittedName>
        <fullName evidence="3">Zinc finger and SCAN domain-containing protein 29</fullName>
    </submittedName>
</protein>
<proteinExistence type="predicted"/>
<dbReference type="InterPro" id="IPR044822">
    <property type="entry name" value="Myb_DNA-bind_4"/>
</dbReference>
<organism evidence="3 4">
    <name type="scientific">Chelonia mydas</name>
    <name type="common">Green sea-turtle</name>
    <name type="synonym">Chelonia agassizi</name>
    <dbReference type="NCBI Taxonomy" id="8469"/>
    <lineage>
        <taxon>Eukaryota</taxon>
        <taxon>Metazoa</taxon>
        <taxon>Chordata</taxon>
        <taxon>Craniata</taxon>
        <taxon>Vertebrata</taxon>
        <taxon>Euteleostomi</taxon>
        <taxon>Archelosauria</taxon>
        <taxon>Testudinata</taxon>
        <taxon>Testudines</taxon>
        <taxon>Cryptodira</taxon>
        <taxon>Durocryptodira</taxon>
        <taxon>Americhelydia</taxon>
        <taxon>Chelonioidea</taxon>
        <taxon>Cheloniidae</taxon>
        <taxon>Chelonia</taxon>
    </lineage>
</organism>
<dbReference type="Proteomes" id="UP000031443">
    <property type="component" value="Unassembled WGS sequence"/>
</dbReference>
<accession>M7BUI0</accession>